<dbReference type="EMBL" id="CAJPVJ010000064">
    <property type="protein sequence ID" value="CAG2160065.1"/>
    <property type="molecule type" value="Genomic_DNA"/>
</dbReference>
<organism evidence="2">
    <name type="scientific">Oppiella nova</name>
    <dbReference type="NCBI Taxonomy" id="334625"/>
    <lineage>
        <taxon>Eukaryota</taxon>
        <taxon>Metazoa</taxon>
        <taxon>Ecdysozoa</taxon>
        <taxon>Arthropoda</taxon>
        <taxon>Chelicerata</taxon>
        <taxon>Arachnida</taxon>
        <taxon>Acari</taxon>
        <taxon>Acariformes</taxon>
        <taxon>Sarcoptiformes</taxon>
        <taxon>Oribatida</taxon>
        <taxon>Brachypylina</taxon>
        <taxon>Oppioidea</taxon>
        <taxon>Oppiidae</taxon>
        <taxon>Oppiella</taxon>
    </lineage>
</organism>
<protein>
    <submittedName>
        <fullName evidence="2">Uncharacterized protein</fullName>
    </submittedName>
</protein>
<evidence type="ECO:0000313" key="2">
    <source>
        <dbReference type="EMBL" id="CAD7637249.1"/>
    </source>
</evidence>
<gene>
    <name evidence="2" type="ORF">ONB1V03_LOCUS707</name>
</gene>
<accession>A0A7R9QAT1</accession>
<reference evidence="2" key="1">
    <citation type="submission" date="2020-11" db="EMBL/GenBank/DDBJ databases">
        <authorList>
            <person name="Tran Van P."/>
        </authorList>
    </citation>
    <scope>NUCLEOTIDE SEQUENCE</scope>
</reference>
<dbReference type="AlphaFoldDB" id="A0A7R9QAT1"/>
<sequence>MFKEYCPDVPTKCGLMVGIGETEEEVIALLLKNMHQLTVLLHQKNLSVILHTVTSLVSEISGLLQWFVQAILQIVNIMVNLFQWYAVKLILRKKLRYKPSKLKSLFKKIKRPKSTQY</sequence>
<keyword evidence="1" id="KW-1133">Transmembrane helix</keyword>
<keyword evidence="1" id="KW-0812">Transmembrane</keyword>
<keyword evidence="1" id="KW-0472">Membrane</keyword>
<name>A0A7R9QAT1_9ACAR</name>
<proteinExistence type="predicted"/>
<evidence type="ECO:0000256" key="1">
    <source>
        <dbReference type="SAM" id="Phobius"/>
    </source>
</evidence>
<feature type="transmembrane region" description="Helical" evidence="1">
    <location>
        <begin position="66"/>
        <end position="91"/>
    </location>
</feature>
<evidence type="ECO:0000313" key="3">
    <source>
        <dbReference type="Proteomes" id="UP000728032"/>
    </source>
</evidence>
<keyword evidence="3" id="KW-1185">Reference proteome</keyword>
<dbReference type="EMBL" id="OC914889">
    <property type="protein sequence ID" value="CAD7637249.1"/>
    <property type="molecule type" value="Genomic_DNA"/>
</dbReference>
<dbReference type="Proteomes" id="UP000728032">
    <property type="component" value="Unassembled WGS sequence"/>
</dbReference>